<feature type="region of interest" description="Disordered" evidence="7">
    <location>
        <begin position="451"/>
        <end position="481"/>
    </location>
</feature>
<dbReference type="SUPFAM" id="SSF103473">
    <property type="entry name" value="MFS general substrate transporter"/>
    <property type="match status" value="1"/>
</dbReference>
<dbReference type="STRING" id="156980.SAMN04489745_2662"/>
<proteinExistence type="predicted"/>
<keyword evidence="3" id="KW-1003">Cell membrane</keyword>
<feature type="transmembrane region" description="Helical" evidence="8">
    <location>
        <begin position="54"/>
        <end position="73"/>
    </location>
</feature>
<feature type="transmembrane region" description="Helical" evidence="8">
    <location>
        <begin position="206"/>
        <end position="224"/>
    </location>
</feature>
<feature type="transmembrane region" description="Helical" evidence="8">
    <location>
        <begin position="173"/>
        <end position="194"/>
    </location>
</feature>
<accession>A0A1H4RV33</accession>
<reference evidence="10 11" key="1">
    <citation type="submission" date="2016-10" db="EMBL/GenBank/DDBJ databases">
        <authorList>
            <person name="de Groot N.N."/>
        </authorList>
    </citation>
    <scope>NUCLEOTIDE SEQUENCE [LARGE SCALE GENOMIC DNA]</scope>
    <source>
        <strain evidence="10 11">DSM 10495</strain>
    </source>
</reference>
<feature type="transmembrane region" description="Helical" evidence="8">
    <location>
        <begin position="20"/>
        <end position="42"/>
    </location>
</feature>
<evidence type="ECO:0000256" key="6">
    <source>
        <dbReference type="ARBA" id="ARBA00023136"/>
    </source>
</evidence>
<dbReference type="Gene3D" id="1.20.1720.10">
    <property type="entry name" value="Multidrug resistance protein D"/>
    <property type="match status" value="1"/>
</dbReference>
<organism evidence="10 11">
    <name type="scientific">Arthrobacter woluwensis</name>
    <dbReference type="NCBI Taxonomy" id="156980"/>
    <lineage>
        <taxon>Bacteria</taxon>
        <taxon>Bacillati</taxon>
        <taxon>Actinomycetota</taxon>
        <taxon>Actinomycetes</taxon>
        <taxon>Micrococcales</taxon>
        <taxon>Micrococcaceae</taxon>
        <taxon>Arthrobacter</taxon>
    </lineage>
</organism>
<feature type="transmembrane region" description="Helical" evidence="8">
    <location>
        <begin position="141"/>
        <end position="161"/>
    </location>
</feature>
<dbReference type="Proteomes" id="UP000182652">
    <property type="component" value="Unassembled WGS sequence"/>
</dbReference>
<dbReference type="PRINTS" id="PR01035">
    <property type="entry name" value="TCRTETA"/>
</dbReference>
<feature type="transmembrane region" description="Helical" evidence="8">
    <location>
        <begin position="110"/>
        <end position="129"/>
    </location>
</feature>
<dbReference type="EMBL" id="FNSN01000003">
    <property type="protein sequence ID" value="SEC35729.1"/>
    <property type="molecule type" value="Genomic_DNA"/>
</dbReference>
<dbReference type="GO" id="GO:0022857">
    <property type="term" value="F:transmembrane transporter activity"/>
    <property type="evidence" value="ECO:0007669"/>
    <property type="project" value="InterPro"/>
</dbReference>
<dbReference type="AlphaFoldDB" id="A0A1H4RV33"/>
<feature type="transmembrane region" description="Helical" evidence="8">
    <location>
        <begin position="334"/>
        <end position="351"/>
    </location>
</feature>
<protein>
    <submittedName>
        <fullName evidence="10">MFS transporter, DHA2 family, multidrug resistance protein</fullName>
    </submittedName>
</protein>
<keyword evidence="5 8" id="KW-1133">Transmembrane helix</keyword>
<evidence type="ECO:0000256" key="2">
    <source>
        <dbReference type="ARBA" id="ARBA00022448"/>
    </source>
</evidence>
<sequence length="481" mass="49400">MSHVHSAPATAPSSRRWLALVPMLLGVLIGSLSLSSIITALPALLSELRLDPGVGVWIIDIYPLTLGVTLVLAARAGDHWGRRRVMVLGLGGFAVFNLVAGLQSAGPGLIALRMLLGISEAMVISSVVSTIGTQFHARERVLAYGFWTAAFGAGSAFGPLLGGVLTEGPGWRWIFLGCVPLSVIAVLAALRFVPEGRAPVPPHWDPLSIATSVLAIGGIVYALQHALAETMPAAVLAAAGLAAGYLFVRRQKTLDNPLIDVGIFRIREFSIAYSHILVITGTTAATLYLVGQQVQDEQGLSPAGAGLVLLPLAALTGIVGATAPLALRWVGRKTITTLALLVALLGQLWLASGLPGIPVALGLIGAGFGAVGTLAAAALFDYTTPAQAGQVGAVQEVSFALGNGIGVAVFGTIALAAGPDGYRFAMLAAGAVLAVAVVAYPVQAVRSAVRGRGRRPAADRPMTERVQREPAASTRACAGTD</sequence>
<feature type="transmembrane region" description="Helical" evidence="8">
    <location>
        <begin position="230"/>
        <end position="248"/>
    </location>
</feature>
<feature type="domain" description="Major facilitator superfamily (MFS) profile" evidence="9">
    <location>
        <begin position="19"/>
        <end position="446"/>
    </location>
</feature>
<keyword evidence="4 8" id="KW-0812">Transmembrane</keyword>
<dbReference type="RefSeq" id="WP_066215234.1">
    <property type="nucleotide sequence ID" value="NZ_FNSN01000003.1"/>
</dbReference>
<name>A0A1H4RV33_9MICC</name>
<evidence type="ECO:0000256" key="1">
    <source>
        <dbReference type="ARBA" id="ARBA00004651"/>
    </source>
</evidence>
<comment type="subcellular location">
    <subcellularLocation>
        <location evidence="1">Cell membrane</location>
        <topology evidence="1">Multi-pass membrane protein</topology>
    </subcellularLocation>
</comment>
<evidence type="ECO:0000256" key="5">
    <source>
        <dbReference type="ARBA" id="ARBA00022989"/>
    </source>
</evidence>
<gene>
    <name evidence="10" type="ORF">SAMN04489745_2662</name>
</gene>
<feature type="transmembrane region" description="Helical" evidence="8">
    <location>
        <begin position="400"/>
        <end position="418"/>
    </location>
</feature>
<dbReference type="Gene3D" id="1.20.1250.20">
    <property type="entry name" value="MFS general substrate transporter like domains"/>
    <property type="match status" value="1"/>
</dbReference>
<dbReference type="InterPro" id="IPR036259">
    <property type="entry name" value="MFS_trans_sf"/>
</dbReference>
<keyword evidence="11" id="KW-1185">Reference proteome</keyword>
<dbReference type="InterPro" id="IPR001958">
    <property type="entry name" value="Tet-R_TetA/multi-R_MdtG-like"/>
</dbReference>
<dbReference type="InterPro" id="IPR020846">
    <property type="entry name" value="MFS_dom"/>
</dbReference>
<dbReference type="GO" id="GO:0005886">
    <property type="term" value="C:plasma membrane"/>
    <property type="evidence" value="ECO:0007669"/>
    <property type="project" value="UniProtKB-SubCell"/>
</dbReference>
<keyword evidence="2" id="KW-0813">Transport</keyword>
<evidence type="ECO:0000259" key="9">
    <source>
        <dbReference type="PROSITE" id="PS50850"/>
    </source>
</evidence>
<evidence type="ECO:0000256" key="7">
    <source>
        <dbReference type="SAM" id="MobiDB-lite"/>
    </source>
</evidence>
<feature type="transmembrane region" description="Helical" evidence="8">
    <location>
        <begin position="424"/>
        <end position="445"/>
    </location>
</feature>
<dbReference type="PANTHER" id="PTHR42718:SF47">
    <property type="entry name" value="METHYL VIOLOGEN RESISTANCE PROTEIN SMVA"/>
    <property type="match status" value="1"/>
</dbReference>
<evidence type="ECO:0000256" key="3">
    <source>
        <dbReference type="ARBA" id="ARBA00022475"/>
    </source>
</evidence>
<feature type="transmembrane region" description="Helical" evidence="8">
    <location>
        <begin position="303"/>
        <end position="327"/>
    </location>
</feature>
<keyword evidence="6 8" id="KW-0472">Membrane</keyword>
<dbReference type="CDD" id="cd17321">
    <property type="entry name" value="MFS_MMR_MDR_like"/>
    <property type="match status" value="1"/>
</dbReference>
<feature type="transmembrane region" description="Helical" evidence="8">
    <location>
        <begin position="85"/>
        <end position="104"/>
    </location>
</feature>
<evidence type="ECO:0000256" key="8">
    <source>
        <dbReference type="SAM" id="Phobius"/>
    </source>
</evidence>
<dbReference type="PROSITE" id="PS50850">
    <property type="entry name" value="MFS"/>
    <property type="match status" value="1"/>
</dbReference>
<feature type="transmembrane region" description="Helical" evidence="8">
    <location>
        <begin position="357"/>
        <end position="380"/>
    </location>
</feature>
<dbReference type="PANTHER" id="PTHR42718">
    <property type="entry name" value="MAJOR FACILITATOR SUPERFAMILY MULTIDRUG TRANSPORTER MFSC"/>
    <property type="match status" value="1"/>
</dbReference>
<dbReference type="InterPro" id="IPR011701">
    <property type="entry name" value="MFS"/>
</dbReference>
<dbReference type="Pfam" id="PF07690">
    <property type="entry name" value="MFS_1"/>
    <property type="match status" value="1"/>
</dbReference>
<evidence type="ECO:0000313" key="11">
    <source>
        <dbReference type="Proteomes" id="UP000182652"/>
    </source>
</evidence>
<feature type="transmembrane region" description="Helical" evidence="8">
    <location>
        <begin position="269"/>
        <end position="291"/>
    </location>
</feature>
<feature type="compositionally biased region" description="Basic and acidic residues" evidence="7">
    <location>
        <begin position="456"/>
        <end position="468"/>
    </location>
</feature>
<evidence type="ECO:0000256" key="4">
    <source>
        <dbReference type="ARBA" id="ARBA00022692"/>
    </source>
</evidence>
<evidence type="ECO:0000313" key="10">
    <source>
        <dbReference type="EMBL" id="SEC35729.1"/>
    </source>
</evidence>